<protein>
    <submittedName>
        <fullName evidence="1">Uncharacterized protein</fullName>
    </submittedName>
</protein>
<evidence type="ECO:0000313" key="2">
    <source>
        <dbReference type="Proteomes" id="UP000039865"/>
    </source>
</evidence>
<keyword evidence="2" id="KW-1185">Reference proteome</keyword>
<accession>A0A078APX2</accession>
<gene>
    <name evidence="1" type="primary">Contig8198.g8748</name>
    <name evidence="1" type="ORF">STYLEM_12037</name>
</gene>
<proteinExistence type="predicted"/>
<reference evidence="1 2" key="1">
    <citation type="submission" date="2014-06" db="EMBL/GenBank/DDBJ databases">
        <authorList>
            <person name="Swart Estienne"/>
        </authorList>
    </citation>
    <scope>NUCLEOTIDE SEQUENCE [LARGE SCALE GENOMIC DNA]</scope>
    <source>
        <strain evidence="1 2">130c</strain>
    </source>
</reference>
<evidence type="ECO:0000313" key="1">
    <source>
        <dbReference type="EMBL" id="CDW82998.1"/>
    </source>
</evidence>
<sequence>MYHVDLEGRILFEKINFKEERIDLIENPLLGPLLRRKPQLIEDEIMSKRANQLAVYYFNLHKRYDLDNYLQYKPISLMDWVRAVYYTFMMQTGLADPYRNEQYFPKLDIFYNFERNMISLNFGNPDTSKTARNLLVYLNQSLKTIIEWLEADEEK</sequence>
<dbReference type="AlphaFoldDB" id="A0A078APX2"/>
<organism evidence="1 2">
    <name type="scientific">Stylonychia lemnae</name>
    <name type="common">Ciliate</name>
    <dbReference type="NCBI Taxonomy" id="5949"/>
    <lineage>
        <taxon>Eukaryota</taxon>
        <taxon>Sar</taxon>
        <taxon>Alveolata</taxon>
        <taxon>Ciliophora</taxon>
        <taxon>Intramacronucleata</taxon>
        <taxon>Spirotrichea</taxon>
        <taxon>Stichotrichia</taxon>
        <taxon>Sporadotrichida</taxon>
        <taxon>Oxytrichidae</taxon>
        <taxon>Stylonychinae</taxon>
        <taxon>Stylonychia</taxon>
    </lineage>
</organism>
<dbReference type="EMBL" id="CCKQ01011436">
    <property type="protein sequence ID" value="CDW82998.1"/>
    <property type="molecule type" value="Genomic_DNA"/>
</dbReference>
<dbReference type="InParanoid" id="A0A078APX2"/>
<name>A0A078APX2_STYLE</name>
<dbReference type="OrthoDB" id="283797at2759"/>
<dbReference type="Proteomes" id="UP000039865">
    <property type="component" value="Unassembled WGS sequence"/>
</dbReference>